<feature type="transmembrane region" description="Helical" evidence="1">
    <location>
        <begin position="52"/>
        <end position="71"/>
    </location>
</feature>
<organism evidence="2 3">
    <name type="scientific">Thermoflexibacter ruber</name>
    <dbReference type="NCBI Taxonomy" id="1003"/>
    <lineage>
        <taxon>Bacteria</taxon>
        <taxon>Pseudomonadati</taxon>
        <taxon>Bacteroidota</taxon>
        <taxon>Cytophagia</taxon>
        <taxon>Cytophagales</taxon>
        <taxon>Thermoflexibacteraceae</taxon>
        <taxon>Thermoflexibacter</taxon>
    </lineage>
</organism>
<name>A0A1I2GC36_9BACT</name>
<evidence type="ECO:0000313" key="3">
    <source>
        <dbReference type="Proteomes" id="UP000199513"/>
    </source>
</evidence>
<feature type="transmembrane region" description="Helical" evidence="1">
    <location>
        <begin position="77"/>
        <end position="108"/>
    </location>
</feature>
<keyword evidence="3" id="KW-1185">Reference proteome</keyword>
<feature type="transmembrane region" description="Helical" evidence="1">
    <location>
        <begin position="6"/>
        <end position="25"/>
    </location>
</feature>
<reference evidence="2 3" key="1">
    <citation type="submission" date="2016-10" db="EMBL/GenBank/DDBJ databases">
        <authorList>
            <person name="de Groot N.N."/>
        </authorList>
    </citation>
    <scope>NUCLEOTIDE SEQUENCE [LARGE SCALE GENOMIC DNA]</scope>
    <source>
        <strain>GEY</strain>
        <strain evidence="3">DSM 9560</strain>
    </source>
</reference>
<protein>
    <submittedName>
        <fullName evidence="2">Uncharacterized protein</fullName>
    </submittedName>
</protein>
<accession>A0A1I2GC36</accession>
<dbReference type="AlphaFoldDB" id="A0A1I2GC36"/>
<keyword evidence="1" id="KW-0472">Membrane</keyword>
<gene>
    <name evidence="2" type="ORF">SAMN04488541_101782</name>
</gene>
<dbReference type="STRING" id="1003.SAMN04488541_101782"/>
<keyword evidence="1" id="KW-0812">Transmembrane</keyword>
<evidence type="ECO:0000313" key="2">
    <source>
        <dbReference type="EMBL" id="SFF14689.1"/>
    </source>
</evidence>
<sequence length="115" mass="13288">MKIIITILGLLNGSYMLLDGLFVLFKGKYIGPEKPGPWAILFYKLNINVFKLAPLFIIYGLLWLLWLFALWTNQSWAYLFGLLISILTIWYIPIGTLFSLIILFVLLLTKDKLGF</sequence>
<keyword evidence="1" id="KW-1133">Transmembrane helix</keyword>
<dbReference type="Proteomes" id="UP000199513">
    <property type="component" value="Unassembled WGS sequence"/>
</dbReference>
<evidence type="ECO:0000256" key="1">
    <source>
        <dbReference type="SAM" id="Phobius"/>
    </source>
</evidence>
<proteinExistence type="predicted"/>
<dbReference type="EMBL" id="FONY01000017">
    <property type="protein sequence ID" value="SFF14689.1"/>
    <property type="molecule type" value="Genomic_DNA"/>
</dbReference>